<reference evidence="1" key="2">
    <citation type="submission" date="2018-03" db="EMBL/GenBank/DDBJ databases">
        <title>The Triticum urartu genome reveals the dynamic nature of wheat genome evolution.</title>
        <authorList>
            <person name="Ling H."/>
            <person name="Ma B."/>
            <person name="Shi X."/>
            <person name="Liu H."/>
            <person name="Dong L."/>
            <person name="Sun H."/>
            <person name="Cao Y."/>
            <person name="Gao Q."/>
            <person name="Zheng S."/>
            <person name="Li Y."/>
            <person name="Yu Y."/>
            <person name="Du H."/>
            <person name="Qi M."/>
            <person name="Li Y."/>
            <person name="Yu H."/>
            <person name="Cui Y."/>
            <person name="Wang N."/>
            <person name="Chen C."/>
            <person name="Wu H."/>
            <person name="Zhao Y."/>
            <person name="Zhang J."/>
            <person name="Li Y."/>
            <person name="Zhou W."/>
            <person name="Zhang B."/>
            <person name="Hu W."/>
            <person name="Eijk M."/>
            <person name="Tang J."/>
            <person name="Witsenboer H."/>
            <person name="Zhao S."/>
            <person name="Li Z."/>
            <person name="Zhang A."/>
            <person name="Wang D."/>
            <person name="Liang C."/>
        </authorList>
    </citation>
    <scope>NUCLEOTIDE SEQUENCE [LARGE SCALE GENOMIC DNA]</scope>
    <source>
        <strain evidence="1">cv. G1812</strain>
    </source>
</reference>
<organism evidence="1 2">
    <name type="scientific">Triticum urartu</name>
    <name type="common">Red wild einkorn</name>
    <name type="synonym">Crithodium urartu</name>
    <dbReference type="NCBI Taxonomy" id="4572"/>
    <lineage>
        <taxon>Eukaryota</taxon>
        <taxon>Viridiplantae</taxon>
        <taxon>Streptophyta</taxon>
        <taxon>Embryophyta</taxon>
        <taxon>Tracheophyta</taxon>
        <taxon>Spermatophyta</taxon>
        <taxon>Magnoliopsida</taxon>
        <taxon>Liliopsida</taxon>
        <taxon>Poales</taxon>
        <taxon>Poaceae</taxon>
        <taxon>BOP clade</taxon>
        <taxon>Pooideae</taxon>
        <taxon>Triticodae</taxon>
        <taxon>Triticeae</taxon>
        <taxon>Triticinae</taxon>
        <taxon>Triticum</taxon>
    </lineage>
</organism>
<dbReference type="Gramene" id="TuG1812G0700001159.01.T02">
    <property type="protein sequence ID" value="TuG1812G0700001159.01.T02"/>
    <property type="gene ID" value="TuG1812G0700001159.01"/>
</dbReference>
<protein>
    <submittedName>
        <fullName evidence="1">Uncharacterized protein</fullName>
    </submittedName>
</protein>
<evidence type="ECO:0000313" key="2">
    <source>
        <dbReference type="Proteomes" id="UP000015106"/>
    </source>
</evidence>
<dbReference type="Proteomes" id="UP000015106">
    <property type="component" value="Chromosome 7"/>
</dbReference>
<reference evidence="1" key="3">
    <citation type="submission" date="2022-06" db="UniProtKB">
        <authorList>
            <consortium name="EnsemblPlants"/>
        </authorList>
    </citation>
    <scope>IDENTIFICATION</scope>
</reference>
<dbReference type="PANTHER" id="PTHR33157:SF12">
    <property type="entry name" value="TRANSPOSASE TNP1_EN_SPM-LIKE DOMAIN-CONTAINING PROTEIN"/>
    <property type="match status" value="1"/>
</dbReference>
<dbReference type="AlphaFoldDB" id="A0A8R7QZS4"/>
<sequence length="298" mass="34110">MVTLPGEGKVPEPACTWDHYKAYDDLGVANNIEFHNKAERVFAELWDFYRCEDGKLEEARAVVNKHCPKLVHNLMHEARPLAVRKYMATQGYKSLDKKAGRRLRLEKDKYMEVTPRWCVDKGECWERIVDYWCSKEYRAKNKDYRNRRAGMLDPPYHQGNLNVMEFGERWASHHNAPLPNLFVSYALAHKAPYRTATPYDENDTASAYSSKTAYDQMEKFKGMAKELKGPEYDVTTEPLDHALVMISGEGRKHGKEAIAGGMFPSSSHSSLPEYKARLGISKSSTCKRSTPAMVEMEA</sequence>
<dbReference type="EnsemblPlants" id="TuG1812G0700001159.01.T02">
    <property type="protein sequence ID" value="TuG1812G0700001159.01.T02"/>
    <property type="gene ID" value="TuG1812G0700001159.01"/>
</dbReference>
<dbReference type="GO" id="GO:0032196">
    <property type="term" value="P:transposition"/>
    <property type="evidence" value="ECO:0007669"/>
    <property type="project" value="InterPro"/>
</dbReference>
<name>A0A8R7QZS4_TRIUA</name>
<dbReference type="PANTHER" id="PTHR33157">
    <property type="entry name" value="AUTONOMOUS TRANSPOSABLE ELEMENT EN-1 MOSAIC PROTEIN-RELATED"/>
    <property type="match status" value="1"/>
</dbReference>
<proteinExistence type="predicted"/>
<evidence type="ECO:0000313" key="1">
    <source>
        <dbReference type="EnsemblPlants" id="TuG1812G0700001159.01.T02"/>
    </source>
</evidence>
<dbReference type="InterPro" id="IPR039266">
    <property type="entry name" value="EN-1/SPM"/>
</dbReference>
<accession>A0A8R7QZS4</accession>
<keyword evidence="2" id="KW-1185">Reference proteome</keyword>
<reference evidence="2" key="1">
    <citation type="journal article" date="2013" name="Nature">
        <title>Draft genome of the wheat A-genome progenitor Triticum urartu.</title>
        <authorList>
            <person name="Ling H.Q."/>
            <person name="Zhao S."/>
            <person name="Liu D."/>
            <person name="Wang J."/>
            <person name="Sun H."/>
            <person name="Zhang C."/>
            <person name="Fan H."/>
            <person name="Li D."/>
            <person name="Dong L."/>
            <person name="Tao Y."/>
            <person name="Gao C."/>
            <person name="Wu H."/>
            <person name="Li Y."/>
            <person name="Cui Y."/>
            <person name="Guo X."/>
            <person name="Zheng S."/>
            <person name="Wang B."/>
            <person name="Yu K."/>
            <person name="Liang Q."/>
            <person name="Yang W."/>
            <person name="Lou X."/>
            <person name="Chen J."/>
            <person name="Feng M."/>
            <person name="Jian J."/>
            <person name="Zhang X."/>
            <person name="Luo G."/>
            <person name="Jiang Y."/>
            <person name="Liu J."/>
            <person name="Wang Z."/>
            <person name="Sha Y."/>
            <person name="Zhang B."/>
            <person name="Wu H."/>
            <person name="Tang D."/>
            <person name="Shen Q."/>
            <person name="Xue P."/>
            <person name="Zou S."/>
            <person name="Wang X."/>
            <person name="Liu X."/>
            <person name="Wang F."/>
            <person name="Yang Y."/>
            <person name="An X."/>
            <person name="Dong Z."/>
            <person name="Zhang K."/>
            <person name="Zhang X."/>
            <person name="Luo M.C."/>
            <person name="Dvorak J."/>
            <person name="Tong Y."/>
            <person name="Wang J."/>
            <person name="Yang H."/>
            <person name="Li Z."/>
            <person name="Wang D."/>
            <person name="Zhang A."/>
            <person name="Wang J."/>
        </authorList>
    </citation>
    <scope>NUCLEOTIDE SEQUENCE</scope>
    <source>
        <strain evidence="2">cv. G1812</strain>
    </source>
</reference>